<gene>
    <name evidence="2" type="ORF">PSNMU_V1.4_AUG-EV-PASAV3_0093720</name>
</gene>
<evidence type="ECO:0000259" key="1">
    <source>
        <dbReference type="Pfam" id="PF20710"/>
    </source>
</evidence>
<dbReference type="Proteomes" id="UP000291116">
    <property type="component" value="Unassembled WGS sequence"/>
</dbReference>
<evidence type="ECO:0000313" key="3">
    <source>
        <dbReference type="Proteomes" id="UP000291116"/>
    </source>
</evidence>
<dbReference type="Pfam" id="PF20710">
    <property type="entry name" value="DUF6824"/>
    <property type="match status" value="1"/>
</dbReference>
<feature type="domain" description="DUF6824" evidence="1">
    <location>
        <begin position="18"/>
        <end position="101"/>
    </location>
</feature>
<dbReference type="InterPro" id="IPR049227">
    <property type="entry name" value="DUF6824"/>
</dbReference>
<protein>
    <recommendedName>
        <fullName evidence="1">DUF6824 domain-containing protein</fullName>
    </recommendedName>
</protein>
<accession>A0A448ZJZ0</accession>
<sequence>MMNVNSCKKSRNEINPNDVLCGRGGLTNSNIGNKRFRSVVAKYQQEYLHARKNDKKLIARRIITEIKENDGRFLQRSSDPSIWSEISMKKALEKTSQALREGLDVRHKTVRPEKLVHKIDIDSNRWRTPKKTEARVVEGVVIESPSKNEIVSGEDVPNFVQESETHEFDPIFTFSHAMISEQKEHIQESESTNIEAI</sequence>
<keyword evidence="3" id="KW-1185">Reference proteome</keyword>
<evidence type="ECO:0000313" key="2">
    <source>
        <dbReference type="EMBL" id="VEU42344.1"/>
    </source>
</evidence>
<dbReference type="AlphaFoldDB" id="A0A448ZJZ0"/>
<dbReference type="EMBL" id="CAACVS010000439">
    <property type="protein sequence ID" value="VEU42344.1"/>
    <property type="molecule type" value="Genomic_DNA"/>
</dbReference>
<proteinExistence type="predicted"/>
<reference evidence="2 3" key="1">
    <citation type="submission" date="2019-01" db="EMBL/GenBank/DDBJ databases">
        <authorList>
            <person name="Ferrante I. M."/>
        </authorList>
    </citation>
    <scope>NUCLEOTIDE SEQUENCE [LARGE SCALE GENOMIC DNA]</scope>
    <source>
        <strain evidence="2 3">B856</strain>
    </source>
</reference>
<organism evidence="2 3">
    <name type="scientific">Pseudo-nitzschia multistriata</name>
    <dbReference type="NCBI Taxonomy" id="183589"/>
    <lineage>
        <taxon>Eukaryota</taxon>
        <taxon>Sar</taxon>
        <taxon>Stramenopiles</taxon>
        <taxon>Ochrophyta</taxon>
        <taxon>Bacillariophyta</taxon>
        <taxon>Bacillariophyceae</taxon>
        <taxon>Bacillariophycidae</taxon>
        <taxon>Bacillariales</taxon>
        <taxon>Bacillariaceae</taxon>
        <taxon>Pseudo-nitzschia</taxon>
    </lineage>
</organism>
<name>A0A448ZJZ0_9STRA</name>
<dbReference type="OrthoDB" id="45957at2759"/>